<proteinExistence type="predicted"/>
<dbReference type="PANTHER" id="PTHR38797">
    <property type="entry name" value="NUCLEAR PORE COMPLEX PROTEIN NUP85-RELATED"/>
    <property type="match status" value="1"/>
</dbReference>
<sequence length="336" mass="37310">MADCPTGGCSIPLTTRAEKRNAYERDPQKAREICQGLRDDLFRIGQNYFSRTYDLASIEGFLHDAWDEFIYAAKMQPADSAEIDRLVTLILEVRELGAFRPTEQDAVDQSKRSEEAVTMSNGQWLWTDLPYLADDLYDFWVTESAALTGPERASLAAFTGKLCAVGVGAPQLSRCALWLFVRALETELPPETLADLLPACREWLRYSKTKLVKMASDNYCPPPPAEGEDDATLYAVGPLVADADMPPGFSIARWLSWRKRAGDIYSAGSGDVSKLGRACFEEMMNAGQFVGIDVPAEKVYLERVFKALEDELASGRFTGCVGVEDIEIDPDWAKET</sequence>
<reference evidence="1 2" key="1">
    <citation type="journal article" date="2014" name="Proc. Natl. Acad. Sci. U.S.A.">
        <title>Trajectory and genomic determinants of fungal-pathogen speciation and host adaptation.</title>
        <authorList>
            <person name="Hu X."/>
            <person name="Xiao G."/>
            <person name="Zheng P."/>
            <person name="Shang Y."/>
            <person name="Su Y."/>
            <person name="Zhang X."/>
            <person name="Liu X."/>
            <person name="Zhan S."/>
            <person name="St Leger R.J."/>
            <person name="Wang C."/>
        </authorList>
    </citation>
    <scope>NUCLEOTIDE SEQUENCE [LARGE SCALE GENOMIC DNA]</scope>
    <source>
        <strain evidence="1 2">ARSEF 1941</strain>
    </source>
</reference>
<dbReference type="EMBL" id="AZHE01000001">
    <property type="protein sequence ID" value="KHO02055.1"/>
    <property type="molecule type" value="Genomic_DNA"/>
</dbReference>
<gene>
    <name evidence="1" type="ORF">MAM_01056</name>
</gene>
<dbReference type="AlphaFoldDB" id="A0A0B2X905"/>
<dbReference type="Pfam" id="PF12311">
    <property type="entry name" value="DUF3632"/>
    <property type="match status" value="1"/>
</dbReference>
<dbReference type="HOGENOM" id="CLU_071352_0_0_1"/>
<keyword evidence="2" id="KW-1185">Reference proteome</keyword>
<organism evidence="1 2">
    <name type="scientific">Metarhizium album (strain ARSEF 1941)</name>
    <dbReference type="NCBI Taxonomy" id="1081103"/>
    <lineage>
        <taxon>Eukaryota</taxon>
        <taxon>Fungi</taxon>
        <taxon>Dikarya</taxon>
        <taxon>Ascomycota</taxon>
        <taxon>Pezizomycotina</taxon>
        <taxon>Sordariomycetes</taxon>
        <taxon>Hypocreomycetidae</taxon>
        <taxon>Hypocreales</taxon>
        <taxon>Clavicipitaceae</taxon>
        <taxon>Metarhizium</taxon>
    </lineage>
</organism>
<evidence type="ECO:0000313" key="2">
    <source>
        <dbReference type="Proteomes" id="UP000030816"/>
    </source>
</evidence>
<dbReference type="InterPro" id="IPR053204">
    <property type="entry name" value="Oxopyrrolidines_Biosynth-assoc"/>
</dbReference>
<dbReference type="OrthoDB" id="5403091at2759"/>
<accession>A0A0B2X905</accession>
<dbReference type="Proteomes" id="UP000030816">
    <property type="component" value="Unassembled WGS sequence"/>
</dbReference>
<name>A0A0B2X905_METAS</name>
<protein>
    <submittedName>
        <fullName evidence="1">Uncharacterized protein</fullName>
    </submittedName>
</protein>
<dbReference type="RefSeq" id="XP_040683120.1">
    <property type="nucleotide sequence ID" value="XM_040819855.1"/>
</dbReference>
<dbReference type="GeneID" id="63735511"/>
<comment type="caution">
    <text evidence="1">The sequence shown here is derived from an EMBL/GenBank/DDBJ whole genome shotgun (WGS) entry which is preliminary data.</text>
</comment>
<evidence type="ECO:0000313" key="1">
    <source>
        <dbReference type="EMBL" id="KHO02055.1"/>
    </source>
</evidence>
<dbReference type="STRING" id="1081103.A0A0B2X905"/>
<dbReference type="InterPro" id="IPR022085">
    <property type="entry name" value="OpdG"/>
</dbReference>